<feature type="non-terminal residue" evidence="1">
    <location>
        <position position="53"/>
    </location>
</feature>
<comment type="caution">
    <text evidence="1">The sequence shown here is derived from an EMBL/GenBank/DDBJ whole genome shotgun (WGS) entry which is preliminary data.</text>
</comment>
<dbReference type="AlphaFoldDB" id="A0ABD0PPE4"/>
<evidence type="ECO:0000313" key="2">
    <source>
        <dbReference type="Proteomes" id="UP001529510"/>
    </source>
</evidence>
<accession>A0ABD0PPE4</accession>
<dbReference type="Proteomes" id="UP001529510">
    <property type="component" value="Unassembled WGS sequence"/>
</dbReference>
<sequence length="53" mass="5978">MCVHACSGGYNLQDVVFYWTRGNDSVKGLDTLRLAQYSVESYYTSVSEAVYET</sequence>
<keyword evidence="2" id="KW-1185">Reference proteome</keyword>
<proteinExistence type="predicted"/>
<evidence type="ECO:0000313" key="1">
    <source>
        <dbReference type="EMBL" id="KAL0175905.1"/>
    </source>
</evidence>
<gene>
    <name evidence="1" type="ORF">M9458_028235</name>
</gene>
<dbReference type="EMBL" id="JAMKFB020000014">
    <property type="protein sequence ID" value="KAL0175905.1"/>
    <property type="molecule type" value="Genomic_DNA"/>
</dbReference>
<protein>
    <submittedName>
        <fullName evidence="1">Uncharacterized protein</fullName>
    </submittedName>
</protein>
<name>A0ABD0PPE4_CIRMR</name>
<reference evidence="1 2" key="1">
    <citation type="submission" date="2024-05" db="EMBL/GenBank/DDBJ databases">
        <title>Genome sequencing and assembly of Indian major carp, Cirrhinus mrigala (Hamilton, 1822).</title>
        <authorList>
            <person name="Mohindra V."/>
            <person name="Chowdhury L.M."/>
            <person name="Lal K."/>
            <person name="Jena J.K."/>
        </authorList>
    </citation>
    <scope>NUCLEOTIDE SEQUENCE [LARGE SCALE GENOMIC DNA]</scope>
    <source>
        <strain evidence="1">CM1030</strain>
        <tissue evidence="1">Blood</tissue>
    </source>
</reference>
<organism evidence="1 2">
    <name type="scientific">Cirrhinus mrigala</name>
    <name type="common">Mrigala</name>
    <dbReference type="NCBI Taxonomy" id="683832"/>
    <lineage>
        <taxon>Eukaryota</taxon>
        <taxon>Metazoa</taxon>
        <taxon>Chordata</taxon>
        <taxon>Craniata</taxon>
        <taxon>Vertebrata</taxon>
        <taxon>Euteleostomi</taxon>
        <taxon>Actinopterygii</taxon>
        <taxon>Neopterygii</taxon>
        <taxon>Teleostei</taxon>
        <taxon>Ostariophysi</taxon>
        <taxon>Cypriniformes</taxon>
        <taxon>Cyprinidae</taxon>
        <taxon>Labeoninae</taxon>
        <taxon>Labeonini</taxon>
        <taxon>Cirrhinus</taxon>
    </lineage>
</organism>